<dbReference type="GO" id="GO:0016740">
    <property type="term" value="F:transferase activity"/>
    <property type="evidence" value="ECO:0007669"/>
    <property type="project" value="UniProtKB-KW"/>
</dbReference>
<keyword evidence="4" id="KW-0598">Phosphotransferase system</keyword>
<dbReference type="EMBL" id="FULE01000033">
    <property type="protein sequence ID" value="SJN57865.1"/>
    <property type="molecule type" value="Genomic_DNA"/>
</dbReference>
<keyword evidence="2" id="KW-0762">Sugar transport</keyword>
<sequence length="114" mass="12840">MSKIDLNENSPLLSEEYLMGLLCSAGNARSATMEAMRHARTGDIEESLKLLDQADEMLNKVHKDQTYLIGLDEGEGKIKMTLILTHIQDHIMTGMLCRDIASEIIELHKINRSK</sequence>
<dbReference type="InterPro" id="IPR036542">
    <property type="entry name" value="PTS_IIA_lac/cel_sf"/>
</dbReference>
<dbReference type="GO" id="GO:0009401">
    <property type="term" value="P:phosphoenolpyruvate-dependent sugar phosphotransferase system"/>
    <property type="evidence" value="ECO:0007669"/>
    <property type="project" value="UniProtKB-KW"/>
</dbReference>
<dbReference type="InterPro" id="IPR003188">
    <property type="entry name" value="PTS_IIA_lac/cel"/>
</dbReference>
<name>A0A1R4LMW3_VIBR1</name>
<keyword evidence="9" id="KW-1185">Reference proteome</keyword>
<evidence type="ECO:0000256" key="7">
    <source>
        <dbReference type="PROSITE-ProRule" id="PRU00418"/>
    </source>
</evidence>
<evidence type="ECO:0000313" key="9">
    <source>
        <dbReference type="Proteomes" id="UP000188276"/>
    </source>
</evidence>
<evidence type="ECO:0000256" key="4">
    <source>
        <dbReference type="ARBA" id="ARBA00022683"/>
    </source>
</evidence>
<comment type="cofactor">
    <cofactor evidence="6">
        <name>Mg(2+)</name>
        <dbReference type="ChEBI" id="CHEBI:18420"/>
    </cofactor>
    <text evidence="6">Binds 1 Mg(2+) ion per trimer.</text>
</comment>
<evidence type="ECO:0000256" key="6">
    <source>
        <dbReference type="PIRSR" id="PIRSR000699-2"/>
    </source>
</evidence>
<dbReference type="EC" id="2.7.1.-" evidence="8"/>
<dbReference type="OrthoDB" id="350602at2"/>
<dbReference type="SUPFAM" id="SSF46973">
    <property type="entry name" value="Enzyme IIa from lactose specific PTS, IIa-lac"/>
    <property type="match status" value="1"/>
</dbReference>
<dbReference type="GO" id="GO:0046872">
    <property type="term" value="F:metal ion binding"/>
    <property type="evidence" value="ECO:0007669"/>
    <property type="project" value="UniProtKB-KW"/>
</dbReference>
<dbReference type="Proteomes" id="UP000188276">
    <property type="component" value="Unassembled WGS sequence"/>
</dbReference>
<dbReference type="PANTHER" id="PTHR34382">
    <property type="entry name" value="PTS SYSTEM N,N'-DIACETYLCHITOBIOSE-SPECIFIC EIIA COMPONENT"/>
    <property type="match status" value="1"/>
</dbReference>
<dbReference type="PANTHER" id="PTHR34382:SF7">
    <property type="entry name" value="PTS SYSTEM N,N'-DIACETYLCHITOBIOSE-SPECIFIC EIIA COMPONENT"/>
    <property type="match status" value="1"/>
</dbReference>
<dbReference type="AlphaFoldDB" id="A0A1R4LMW3"/>
<organism evidence="8 9">
    <name type="scientific">Vibrio ruber (strain DSM 16370 / JCM 11486 / BCRC 17186 / CECT 7878 / LMG 23124 / VR1)</name>
    <dbReference type="NCBI Taxonomy" id="1123498"/>
    <lineage>
        <taxon>Bacteria</taxon>
        <taxon>Pseudomonadati</taxon>
        <taxon>Pseudomonadota</taxon>
        <taxon>Gammaproteobacteria</taxon>
        <taxon>Vibrionales</taxon>
        <taxon>Vibrionaceae</taxon>
        <taxon>Vibrio</taxon>
    </lineage>
</organism>
<evidence type="ECO:0000256" key="2">
    <source>
        <dbReference type="ARBA" id="ARBA00022597"/>
    </source>
</evidence>
<accession>A0A1R4LMW3</accession>
<feature type="binding site" evidence="6">
    <location>
        <position position="89"/>
    </location>
    <ligand>
        <name>Mg(2+)</name>
        <dbReference type="ChEBI" id="CHEBI:18420"/>
        <note>ligand shared between all trimeric partners</note>
    </ligand>
</feature>
<reference evidence="9" key="1">
    <citation type="submission" date="2017-02" db="EMBL/GenBank/DDBJ databases">
        <authorList>
            <person name="Rodrigo-Torres L."/>
            <person name="Arahal R.D."/>
            <person name="Lucena T."/>
        </authorList>
    </citation>
    <scope>NUCLEOTIDE SEQUENCE [LARGE SCALE GENOMIC DNA]</scope>
    <source>
        <strain evidence="9">CECT 7878</strain>
    </source>
</reference>
<feature type="active site" description="Tele-phosphohistidine intermediate" evidence="5">
    <location>
        <position position="86"/>
    </location>
</feature>
<proteinExistence type="predicted"/>
<protein>
    <submittedName>
        <fullName evidence="8">N,N'-diacetylchitobiose-specific phosphotransferase enzyme IIA component</fullName>
        <ecNumber evidence="8">2.7.1.-</ecNumber>
    </submittedName>
</protein>
<dbReference type="PROSITE" id="PS51095">
    <property type="entry name" value="PTS_EIIA_TYPE_3"/>
    <property type="match status" value="1"/>
</dbReference>
<dbReference type="Gene3D" id="1.20.58.80">
    <property type="entry name" value="Phosphotransferase system, lactose/cellobiose-type IIA subunit"/>
    <property type="match status" value="1"/>
</dbReference>
<dbReference type="Pfam" id="PF02255">
    <property type="entry name" value="PTS_IIA"/>
    <property type="match status" value="1"/>
</dbReference>
<keyword evidence="6" id="KW-0460">Magnesium</keyword>
<feature type="modified residue" description="Phosphohistidine; by HPr" evidence="7">
    <location>
        <position position="86"/>
    </location>
</feature>
<evidence type="ECO:0000313" key="8">
    <source>
        <dbReference type="EMBL" id="SJN57865.1"/>
    </source>
</evidence>
<dbReference type="PIRSF" id="PIRSF000699">
    <property type="entry name" value="PTS_IILac_III"/>
    <property type="match status" value="1"/>
</dbReference>
<dbReference type="RefSeq" id="WP_077336482.1">
    <property type="nucleotide sequence ID" value="NZ_FULE01000033.1"/>
</dbReference>
<evidence type="ECO:0000256" key="3">
    <source>
        <dbReference type="ARBA" id="ARBA00022679"/>
    </source>
</evidence>
<keyword evidence="6" id="KW-0479">Metal-binding</keyword>
<evidence type="ECO:0000256" key="1">
    <source>
        <dbReference type="ARBA" id="ARBA00022448"/>
    </source>
</evidence>
<dbReference type="STRING" id="1123498.VR7878_02521"/>
<evidence type="ECO:0000256" key="5">
    <source>
        <dbReference type="PIRSR" id="PIRSR000699-1"/>
    </source>
</evidence>
<gene>
    <name evidence="8" type="primary">chbA_3</name>
    <name evidence="8" type="ORF">VR7878_02521</name>
</gene>
<keyword evidence="1" id="KW-0813">Transport</keyword>
<keyword evidence="3 8" id="KW-0808">Transferase</keyword>